<evidence type="ECO:0000259" key="4">
    <source>
        <dbReference type="Pfam" id="PF14420"/>
    </source>
</evidence>
<dbReference type="InterPro" id="IPR011990">
    <property type="entry name" value="TPR-like_helical_dom_sf"/>
</dbReference>
<dbReference type="OrthoDB" id="3521172at2759"/>
<evidence type="ECO:0000313" key="5">
    <source>
        <dbReference type="EMBL" id="CAG8973377.1"/>
    </source>
</evidence>
<keyword evidence="6" id="KW-1185">Reference proteome</keyword>
<accession>A0A9N9LIG1</accession>
<sequence>MPASSLDQRELPIFGLQSHESERPSSAESHLQHQSSVTLQRQRQPSSHEWKLWKADIYYWYIEENKTLEDLRKRVCYKHNFRPTIKQLTRRLDQWNFRKYKSQKRKGSRNRVIIEVQHRRSVKSIHSLSKLGKDSNTNKGDSETFIDMETVEFEFQPQQAPSLCNCRTKRPEQPNRQCVILLTRKTSAAASIPATCSGPKENTMNDLEERLSELSISFGVDSSSFQQPRVSDNRMPKEYLTAEELKELKTFSGFNDQGALSGTMLHSYPQPAKRRNEPLKLLGYDVDFPSSLLVPSLSGELYPFPRRPDSDCTRASSTPEIIVLRTTISDYLSKFGALSRLKRPETDPVMIKMMNELGKRCWNLDLFCESETWYRRELSARQLSGESPVAIKTLQTELAIVDCINEQGRHEEAFSLHETIHRKIINHDDTNKNDLLISETLFVLGGIIFDQGYLKDAEAYLREAVQIRLNYLGPWEKESLQVMRWLVTILEEREEYEECERLLITITQLQRSISETDYGEIYWDMQDLASTKGRQGKSHECEMIYRDSLTGAESKLGNEHPRMATFLHNYSRHLLIIGKLDKSEELARKSLNLKSKIRNQDEYETLLTLSLLGNIHQKSGFYEEAAQCCEKTLRGYTSILGSDNIKTIWECDYLAYCYAELGRFEDALHLLGEFIQDVEAQVASRKKPCWGDGGLAEVQEWIGDFKDDMEDYREKLEVRNISEVDNELSSSSDDEGLLGLLGEEERFVEDETDVWIFDAP</sequence>
<proteinExistence type="predicted"/>
<evidence type="ECO:0000313" key="6">
    <source>
        <dbReference type="Proteomes" id="UP000701801"/>
    </source>
</evidence>
<feature type="domain" description="Clr5" evidence="4">
    <location>
        <begin position="47"/>
        <end position="99"/>
    </location>
</feature>
<evidence type="ECO:0000256" key="1">
    <source>
        <dbReference type="ARBA" id="ARBA00022737"/>
    </source>
</evidence>
<organism evidence="5 6">
    <name type="scientific">Hymenoscyphus albidus</name>
    <dbReference type="NCBI Taxonomy" id="595503"/>
    <lineage>
        <taxon>Eukaryota</taxon>
        <taxon>Fungi</taxon>
        <taxon>Dikarya</taxon>
        <taxon>Ascomycota</taxon>
        <taxon>Pezizomycotina</taxon>
        <taxon>Leotiomycetes</taxon>
        <taxon>Helotiales</taxon>
        <taxon>Helotiaceae</taxon>
        <taxon>Hymenoscyphus</taxon>
    </lineage>
</organism>
<dbReference type="Gene3D" id="1.25.40.10">
    <property type="entry name" value="Tetratricopeptide repeat domain"/>
    <property type="match status" value="2"/>
</dbReference>
<dbReference type="Proteomes" id="UP000701801">
    <property type="component" value="Unassembled WGS sequence"/>
</dbReference>
<dbReference type="InterPro" id="IPR025676">
    <property type="entry name" value="Clr5_dom"/>
</dbReference>
<name>A0A9N9LIG1_9HELO</name>
<dbReference type="Pfam" id="PF14420">
    <property type="entry name" value="Clr5"/>
    <property type="match status" value="1"/>
</dbReference>
<dbReference type="EMBL" id="CAJVRM010000068">
    <property type="protein sequence ID" value="CAG8973377.1"/>
    <property type="molecule type" value="Genomic_DNA"/>
</dbReference>
<protein>
    <recommendedName>
        <fullName evidence="4">Clr5 domain-containing protein</fullName>
    </recommendedName>
</protein>
<keyword evidence="2" id="KW-0802">TPR repeat</keyword>
<dbReference type="PANTHER" id="PTHR45641:SF19">
    <property type="entry name" value="NEPHROCYSTIN-3"/>
    <property type="match status" value="1"/>
</dbReference>
<feature type="compositionally biased region" description="Polar residues" evidence="3">
    <location>
        <begin position="26"/>
        <end position="42"/>
    </location>
</feature>
<reference evidence="5" key="1">
    <citation type="submission" date="2021-07" db="EMBL/GenBank/DDBJ databases">
        <authorList>
            <person name="Durling M."/>
        </authorList>
    </citation>
    <scope>NUCLEOTIDE SEQUENCE</scope>
</reference>
<dbReference type="PANTHER" id="PTHR45641">
    <property type="entry name" value="TETRATRICOPEPTIDE REPEAT PROTEIN (AFU_ORTHOLOGUE AFUA_6G03870)"/>
    <property type="match status" value="1"/>
</dbReference>
<evidence type="ECO:0000256" key="2">
    <source>
        <dbReference type="ARBA" id="ARBA00022803"/>
    </source>
</evidence>
<evidence type="ECO:0000256" key="3">
    <source>
        <dbReference type="SAM" id="MobiDB-lite"/>
    </source>
</evidence>
<comment type="caution">
    <text evidence="5">The sequence shown here is derived from an EMBL/GenBank/DDBJ whole genome shotgun (WGS) entry which is preliminary data.</text>
</comment>
<keyword evidence="1" id="KW-0677">Repeat</keyword>
<feature type="region of interest" description="Disordered" evidence="3">
    <location>
        <begin position="17"/>
        <end position="42"/>
    </location>
</feature>
<dbReference type="SUPFAM" id="SSF48452">
    <property type="entry name" value="TPR-like"/>
    <property type="match status" value="2"/>
</dbReference>
<dbReference type="Pfam" id="PF13424">
    <property type="entry name" value="TPR_12"/>
    <property type="match status" value="2"/>
</dbReference>
<dbReference type="AlphaFoldDB" id="A0A9N9LIG1"/>
<gene>
    <name evidence="5" type="ORF">HYALB_00000140</name>
</gene>